<dbReference type="SUPFAM" id="SSF103032">
    <property type="entry name" value="Hypothetical protein YwqG"/>
    <property type="match status" value="1"/>
</dbReference>
<protein>
    <submittedName>
        <fullName evidence="1">Cytoplasmic protein</fullName>
    </submittedName>
</protein>
<organism evidence="1 2">
    <name type="scientific">Pseudobacillus wudalianchiensis</name>
    <dbReference type="NCBI Taxonomy" id="1743143"/>
    <lineage>
        <taxon>Bacteria</taxon>
        <taxon>Bacillati</taxon>
        <taxon>Bacillota</taxon>
        <taxon>Bacilli</taxon>
        <taxon>Bacillales</taxon>
        <taxon>Bacillaceae</taxon>
        <taxon>Pseudobacillus</taxon>
    </lineage>
</organism>
<dbReference type="InterPro" id="IPR015315">
    <property type="entry name" value="DUF1963"/>
</dbReference>
<name>A0A1B9AZE3_9BACI</name>
<dbReference type="Gene3D" id="2.30.320.10">
    <property type="entry name" value="YwqG-like"/>
    <property type="match status" value="1"/>
</dbReference>
<dbReference type="Pfam" id="PF09234">
    <property type="entry name" value="DUF1963"/>
    <property type="match status" value="1"/>
</dbReference>
<reference evidence="2" key="1">
    <citation type="submission" date="2016-05" db="EMBL/GenBank/DDBJ databases">
        <authorList>
            <person name="Liu B."/>
            <person name="Wang J."/>
            <person name="Zhu Y."/>
            <person name="Liu G."/>
            <person name="Chen Q."/>
            <person name="Chen Z."/>
            <person name="Lan J."/>
            <person name="Che J."/>
            <person name="Ge C."/>
            <person name="Shi H."/>
            <person name="Pan Z."/>
            <person name="Liu X."/>
        </authorList>
    </citation>
    <scope>NUCLEOTIDE SEQUENCE [LARGE SCALE GENOMIC DNA]</scope>
    <source>
        <strain evidence="2">FJAT-27215</strain>
    </source>
</reference>
<dbReference type="AlphaFoldDB" id="A0A1B9AZE3"/>
<gene>
    <name evidence="1" type="ORF">A8F95_05630</name>
</gene>
<sequence length="254" mass="28904">MEPYREELEQTVEPVVKITGTHARTGLLESKFGGQPYLPKGMEHPKDENGDYLSLLAQINFAEVPPIAPFPEKGILQFYIAAEDDLLGMDFEDGTNQENFRILYHPDVTEEPSELVTDFSYMKPSEEGFFPVEHEIKLSFELGEEPISEGDYRMEQLSFDLYGEASDGTELGEIYAEALGATGSKIGGYPFFTQEDPRSYREKYQNHQVLLLQVDTDTDLDIMWGDSGVGNFFITKEDLKNRNFANVLYNWDCC</sequence>
<comment type="caution">
    <text evidence="1">The sequence shown here is derived from an EMBL/GenBank/DDBJ whole genome shotgun (WGS) entry which is preliminary data.</text>
</comment>
<dbReference type="Proteomes" id="UP000092578">
    <property type="component" value="Unassembled WGS sequence"/>
</dbReference>
<dbReference type="PANTHER" id="PTHR36436:SF6">
    <property type="entry name" value="SLL5081 PROTEIN"/>
    <property type="match status" value="1"/>
</dbReference>
<keyword evidence="2" id="KW-1185">Reference proteome</keyword>
<proteinExistence type="predicted"/>
<evidence type="ECO:0000313" key="2">
    <source>
        <dbReference type="Proteomes" id="UP000092578"/>
    </source>
</evidence>
<dbReference type="EMBL" id="MAYT01000012">
    <property type="protein sequence ID" value="OCA89156.1"/>
    <property type="molecule type" value="Genomic_DNA"/>
</dbReference>
<accession>A0A1B9AZE3</accession>
<evidence type="ECO:0000313" key="1">
    <source>
        <dbReference type="EMBL" id="OCA89156.1"/>
    </source>
</evidence>
<dbReference type="InterPro" id="IPR035948">
    <property type="entry name" value="YwqG-like_sf"/>
</dbReference>
<dbReference type="PANTHER" id="PTHR36436">
    <property type="entry name" value="SLL5081 PROTEIN"/>
    <property type="match status" value="1"/>
</dbReference>